<name>A0ABS8ZWR7_9PSEU</name>
<accession>A0ABS8ZWR7</accession>
<dbReference type="Proteomes" id="UP001521150">
    <property type="component" value="Unassembled WGS sequence"/>
</dbReference>
<gene>
    <name evidence="1" type="ORF">LWC34_56305</name>
</gene>
<dbReference type="RefSeq" id="WP_233735153.1">
    <property type="nucleotide sequence ID" value="NZ_JAJVCN010000006.1"/>
</dbReference>
<keyword evidence="2" id="KW-1185">Reference proteome</keyword>
<evidence type="ECO:0000313" key="2">
    <source>
        <dbReference type="Proteomes" id="UP001521150"/>
    </source>
</evidence>
<reference evidence="1 2" key="1">
    <citation type="submission" date="2021-12" db="EMBL/GenBank/DDBJ databases">
        <title>Genome sequence of Kibdelosporangium philippinense ATCC 49844.</title>
        <authorList>
            <person name="Fedorov E.A."/>
            <person name="Omeragic M."/>
            <person name="Shalygina K.F."/>
            <person name="Maclea K.S."/>
        </authorList>
    </citation>
    <scope>NUCLEOTIDE SEQUENCE [LARGE SCALE GENOMIC DNA]</scope>
    <source>
        <strain evidence="1 2">ATCC 49844</strain>
    </source>
</reference>
<proteinExistence type="predicted"/>
<evidence type="ECO:0000313" key="1">
    <source>
        <dbReference type="EMBL" id="MCE7012119.1"/>
    </source>
</evidence>
<sequence>MIVLIGLVVVGVAVFALWPRSQTGTTTASGDSETYRIELTTSPRTGPITTKLQVTRHDNGPVGITEIVIDSVMPAMGHSMPQVVATKQNDRFEAHGELFTMGGLWDISLRLADETVTVQIPVTER</sequence>
<organism evidence="1 2">
    <name type="scientific">Kibdelosporangium philippinense</name>
    <dbReference type="NCBI Taxonomy" id="211113"/>
    <lineage>
        <taxon>Bacteria</taxon>
        <taxon>Bacillati</taxon>
        <taxon>Actinomycetota</taxon>
        <taxon>Actinomycetes</taxon>
        <taxon>Pseudonocardiales</taxon>
        <taxon>Pseudonocardiaceae</taxon>
        <taxon>Kibdelosporangium</taxon>
    </lineage>
</organism>
<dbReference type="EMBL" id="JAJVCN010000006">
    <property type="protein sequence ID" value="MCE7012119.1"/>
    <property type="molecule type" value="Genomic_DNA"/>
</dbReference>
<comment type="caution">
    <text evidence="1">The sequence shown here is derived from an EMBL/GenBank/DDBJ whole genome shotgun (WGS) entry which is preliminary data.</text>
</comment>
<protein>
    <submittedName>
        <fullName evidence="1">FixH family protein</fullName>
    </submittedName>
</protein>